<dbReference type="SUPFAM" id="SSF53448">
    <property type="entry name" value="Nucleotide-diphospho-sugar transferases"/>
    <property type="match status" value="1"/>
</dbReference>
<sequence length="311" mass="35714">MTRSRQFIQLLIDTFYRHPVSALRKYARFGGWLNYLSMLKGAGAMKRASGRLSPVRSYADGYPIYFLTGKNHLYQTLFCIQSLAKFTSCRFRFILVDDGSFDTRIIKRIELQLPNSELFKKADIEKKLEELLPEHTFPNLNHKRKIYPHIKKLTDIHTLPGEKWKLVLDSDMLFWKEPVAIINWLKDAHMPIYMQDCQNSYGYSKTIMESLCGTNIPDLINVGVIGLNSNTIDWAKLDAWTGSMESAEGSSYYLEQALTAMLINENASLVLPSDEYIVNPAATAVTIPQGILHHYVDLSKQVYFKQAWKTV</sequence>
<protein>
    <recommendedName>
        <fullName evidence="3">Glycosyl transferase</fullName>
    </recommendedName>
</protein>
<proteinExistence type="predicted"/>
<dbReference type="RefSeq" id="WP_321560819.1">
    <property type="nucleotide sequence ID" value="NZ_CP139558.1"/>
</dbReference>
<dbReference type="EMBL" id="CP139558">
    <property type="protein sequence ID" value="WPU91653.1"/>
    <property type="molecule type" value="Genomic_DNA"/>
</dbReference>
<organism evidence="1 2">
    <name type="scientific">Mucilaginibacter sabulilitoris</name>
    <dbReference type="NCBI Taxonomy" id="1173583"/>
    <lineage>
        <taxon>Bacteria</taxon>
        <taxon>Pseudomonadati</taxon>
        <taxon>Bacteroidota</taxon>
        <taxon>Sphingobacteriia</taxon>
        <taxon>Sphingobacteriales</taxon>
        <taxon>Sphingobacteriaceae</taxon>
        <taxon>Mucilaginibacter</taxon>
    </lineage>
</organism>
<reference evidence="1 2" key="1">
    <citation type="submission" date="2023-11" db="EMBL/GenBank/DDBJ databases">
        <title>Analysis of the Genomes of Mucilaginibacter gossypii cycad 4 and M. sabulilitoris SNA2: microbes with the potential for plant growth promotion.</title>
        <authorList>
            <person name="Hirsch A.M."/>
            <person name="Humm E."/>
            <person name="Rubbi M."/>
            <person name="Del Vecchio G."/>
            <person name="Ha S.M."/>
            <person name="Pellegrini M."/>
            <person name="Gunsalus R.P."/>
        </authorList>
    </citation>
    <scope>NUCLEOTIDE SEQUENCE [LARGE SCALE GENOMIC DNA]</scope>
    <source>
        <strain evidence="1 2">SNA2</strain>
    </source>
</reference>
<dbReference type="Gene3D" id="3.90.550.10">
    <property type="entry name" value="Spore Coat Polysaccharide Biosynthesis Protein SpsA, Chain A"/>
    <property type="match status" value="1"/>
</dbReference>
<dbReference type="Proteomes" id="UP001324380">
    <property type="component" value="Chromosome"/>
</dbReference>
<dbReference type="InterPro" id="IPR029044">
    <property type="entry name" value="Nucleotide-diphossugar_trans"/>
</dbReference>
<name>A0ABZ0THE6_9SPHI</name>
<dbReference type="CDD" id="cd00761">
    <property type="entry name" value="Glyco_tranf_GTA_type"/>
    <property type="match status" value="1"/>
</dbReference>
<evidence type="ECO:0000313" key="2">
    <source>
        <dbReference type="Proteomes" id="UP001324380"/>
    </source>
</evidence>
<evidence type="ECO:0008006" key="3">
    <source>
        <dbReference type="Google" id="ProtNLM"/>
    </source>
</evidence>
<accession>A0ABZ0THE6</accession>
<evidence type="ECO:0000313" key="1">
    <source>
        <dbReference type="EMBL" id="WPU91653.1"/>
    </source>
</evidence>
<keyword evidence="2" id="KW-1185">Reference proteome</keyword>
<gene>
    <name evidence="1" type="ORF">SNE25_20250</name>
</gene>